<evidence type="ECO:0000256" key="6">
    <source>
        <dbReference type="ARBA" id="ARBA00023163"/>
    </source>
</evidence>
<sequence>MKSHEKIKEVFICPRENCNRSYLKPSYLELHIKNYHDGGRPYACDHPGCSKTFIHKCSLSKHQVVHEPDYVRPPPKPRKKRGLASRLSGYPDEASRLPHPKIETNTFNRACEVPGGVTSVEAAEEMDSTAQESEDVLDAAPTVTMETSGSDAGDREGKAEVREMEDDGYRGSVHL</sequence>
<dbReference type="InterPro" id="IPR013087">
    <property type="entry name" value="Znf_C2H2_type"/>
</dbReference>
<feature type="compositionally biased region" description="Acidic residues" evidence="9">
    <location>
        <begin position="123"/>
        <end position="137"/>
    </location>
</feature>
<evidence type="ECO:0000256" key="7">
    <source>
        <dbReference type="ARBA" id="ARBA00023242"/>
    </source>
</evidence>
<dbReference type="GO" id="GO:0006357">
    <property type="term" value="P:regulation of transcription by RNA polymerase II"/>
    <property type="evidence" value="ECO:0007669"/>
    <property type="project" value="TreeGrafter"/>
</dbReference>
<dbReference type="OrthoDB" id="2687452at2759"/>
<evidence type="ECO:0000256" key="8">
    <source>
        <dbReference type="PROSITE-ProRule" id="PRU00042"/>
    </source>
</evidence>
<reference evidence="12" key="1">
    <citation type="submission" date="2025-08" db="UniProtKB">
        <authorList>
            <consortium name="RefSeq"/>
        </authorList>
    </citation>
    <scope>IDENTIFICATION</scope>
</reference>
<keyword evidence="6" id="KW-0804">Transcription</keyword>
<dbReference type="InterPro" id="IPR036236">
    <property type="entry name" value="Znf_C2H2_sf"/>
</dbReference>
<keyword evidence="3 8" id="KW-0863">Zinc-finger</keyword>
<keyword evidence="2" id="KW-0479">Metal-binding</keyword>
<feature type="domain" description="C2H2-type" evidence="10">
    <location>
        <begin position="42"/>
        <end position="71"/>
    </location>
</feature>
<dbReference type="AlphaFoldDB" id="A0A8B7YE62"/>
<dbReference type="PANTHER" id="PTHR46179">
    <property type="entry name" value="ZINC FINGER PROTEIN"/>
    <property type="match status" value="1"/>
</dbReference>
<dbReference type="KEGG" id="aplc:110979792"/>
<evidence type="ECO:0000313" key="11">
    <source>
        <dbReference type="Proteomes" id="UP000694845"/>
    </source>
</evidence>
<name>A0A8B7YE62_ACAPL</name>
<keyword evidence="11" id="KW-1185">Reference proteome</keyword>
<evidence type="ECO:0000256" key="5">
    <source>
        <dbReference type="ARBA" id="ARBA00023015"/>
    </source>
</evidence>
<comment type="subcellular location">
    <subcellularLocation>
        <location evidence="1">Nucleus</location>
    </subcellularLocation>
</comment>
<keyword evidence="5" id="KW-0805">Transcription regulation</keyword>
<keyword evidence="4" id="KW-0862">Zinc</keyword>
<feature type="compositionally biased region" description="Basic and acidic residues" evidence="9">
    <location>
        <begin position="152"/>
        <end position="162"/>
    </location>
</feature>
<dbReference type="InterPro" id="IPR051061">
    <property type="entry name" value="Zinc_finger_trans_reg"/>
</dbReference>
<accession>A0A8B7YE62</accession>
<evidence type="ECO:0000259" key="10">
    <source>
        <dbReference type="PROSITE" id="PS50157"/>
    </source>
</evidence>
<keyword evidence="7" id="KW-0539">Nucleus</keyword>
<feature type="region of interest" description="Disordered" evidence="9">
    <location>
        <begin position="67"/>
        <end position="104"/>
    </location>
</feature>
<evidence type="ECO:0000256" key="4">
    <source>
        <dbReference type="ARBA" id="ARBA00022833"/>
    </source>
</evidence>
<dbReference type="RefSeq" id="XP_022091544.1">
    <property type="nucleotide sequence ID" value="XM_022235852.1"/>
</dbReference>
<dbReference type="PANTHER" id="PTHR46179:SF13">
    <property type="entry name" value="C2H2-TYPE DOMAIN-CONTAINING PROTEIN"/>
    <property type="match status" value="1"/>
</dbReference>
<dbReference type="Gene3D" id="3.30.160.60">
    <property type="entry name" value="Classic Zinc Finger"/>
    <property type="match status" value="1"/>
</dbReference>
<dbReference type="Proteomes" id="UP000694845">
    <property type="component" value="Unplaced"/>
</dbReference>
<dbReference type="PROSITE" id="PS50157">
    <property type="entry name" value="ZINC_FINGER_C2H2_2"/>
    <property type="match status" value="2"/>
</dbReference>
<feature type="compositionally biased region" description="Basic and acidic residues" evidence="9">
    <location>
        <begin position="93"/>
        <end position="102"/>
    </location>
</feature>
<evidence type="ECO:0000256" key="3">
    <source>
        <dbReference type="ARBA" id="ARBA00022771"/>
    </source>
</evidence>
<proteinExistence type="predicted"/>
<protein>
    <submittedName>
        <fullName evidence="12">Transcription factor IIIA-like</fullName>
    </submittedName>
</protein>
<gene>
    <name evidence="12" type="primary">LOC110979792</name>
</gene>
<dbReference type="GO" id="GO:0008270">
    <property type="term" value="F:zinc ion binding"/>
    <property type="evidence" value="ECO:0007669"/>
    <property type="project" value="UniProtKB-KW"/>
</dbReference>
<evidence type="ECO:0000256" key="2">
    <source>
        <dbReference type="ARBA" id="ARBA00022723"/>
    </source>
</evidence>
<dbReference type="PROSITE" id="PS00028">
    <property type="entry name" value="ZINC_FINGER_C2H2_1"/>
    <property type="match status" value="2"/>
</dbReference>
<evidence type="ECO:0000313" key="12">
    <source>
        <dbReference type="RefSeq" id="XP_022091544.1"/>
    </source>
</evidence>
<dbReference type="GO" id="GO:0005634">
    <property type="term" value="C:nucleus"/>
    <property type="evidence" value="ECO:0007669"/>
    <property type="project" value="UniProtKB-SubCell"/>
</dbReference>
<evidence type="ECO:0000256" key="9">
    <source>
        <dbReference type="SAM" id="MobiDB-lite"/>
    </source>
</evidence>
<dbReference type="GeneID" id="110979792"/>
<dbReference type="SMART" id="SM00355">
    <property type="entry name" value="ZnF_C2H2"/>
    <property type="match status" value="2"/>
</dbReference>
<dbReference type="SUPFAM" id="SSF57667">
    <property type="entry name" value="beta-beta-alpha zinc fingers"/>
    <property type="match status" value="2"/>
</dbReference>
<feature type="domain" description="C2H2-type" evidence="10">
    <location>
        <begin position="11"/>
        <end position="41"/>
    </location>
</feature>
<evidence type="ECO:0000256" key="1">
    <source>
        <dbReference type="ARBA" id="ARBA00004123"/>
    </source>
</evidence>
<feature type="region of interest" description="Disordered" evidence="9">
    <location>
        <begin position="123"/>
        <end position="175"/>
    </location>
</feature>
<organism evidence="11 12">
    <name type="scientific">Acanthaster planci</name>
    <name type="common">Crown-of-thorns starfish</name>
    <dbReference type="NCBI Taxonomy" id="133434"/>
    <lineage>
        <taxon>Eukaryota</taxon>
        <taxon>Metazoa</taxon>
        <taxon>Echinodermata</taxon>
        <taxon>Eleutherozoa</taxon>
        <taxon>Asterozoa</taxon>
        <taxon>Asteroidea</taxon>
        <taxon>Valvatacea</taxon>
        <taxon>Valvatida</taxon>
        <taxon>Acanthasteridae</taxon>
        <taxon>Acanthaster</taxon>
    </lineage>
</organism>